<comment type="caution">
    <text evidence="3">The sequence shown here is derived from an EMBL/GenBank/DDBJ whole genome shotgun (WGS) entry which is preliminary data.</text>
</comment>
<feature type="transmembrane region" description="Helical" evidence="1">
    <location>
        <begin position="386"/>
        <end position="409"/>
    </location>
</feature>
<keyword evidence="1" id="KW-0472">Membrane</keyword>
<organism evidence="3 4">
    <name type="scientific">Dulcicalothrix desertica PCC 7102</name>
    <dbReference type="NCBI Taxonomy" id="232991"/>
    <lineage>
        <taxon>Bacteria</taxon>
        <taxon>Bacillati</taxon>
        <taxon>Cyanobacteriota</taxon>
        <taxon>Cyanophyceae</taxon>
        <taxon>Nostocales</taxon>
        <taxon>Calotrichaceae</taxon>
        <taxon>Dulcicalothrix</taxon>
    </lineage>
</organism>
<evidence type="ECO:0000256" key="1">
    <source>
        <dbReference type="SAM" id="Phobius"/>
    </source>
</evidence>
<gene>
    <name evidence="3" type="ORF">DSM106972_024040</name>
</gene>
<feature type="transmembrane region" description="Helical" evidence="1">
    <location>
        <begin position="332"/>
        <end position="354"/>
    </location>
</feature>
<sequence>MGWKAIGSSVKGTSHKQGNIPCQDYSEHKVIDDVIVGAVADGAGSAKFSNIGAKLAVKTALFHLEEFFKNLKEEKKRDLQQPIVSELAREVFREVFREILDKVKNELKAKASEQECDFNDLACTLLAFIATPDWIAAMQIGDGFIVIRAENSNEYKLFFPPDKGEYANETIFVTSKDADYKMDVLYNPKFICASTDGLERLAINFRDWKPSSGFFKPFEEGLKITEKLEQEEEDIKKWLTSEDVNTRTDDDKTLLLCLYEGESKSKIYSSHAPSINLYYIKPKEVAKQAISSPIIKDSVKVSWDFLIVSFLCNMLAGYLLASLWMQQNPRKWIVFGFGIAVVICVLSMTFTNLFKWFNKTRNKPINYKYKIKNHSTLIQLIYRIRAVIIVTLSNTILGLLLGTVLYLPFR</sequence>
<dbReference type="InterPro" id="IPR036457">
    <property type="entry name" value="PPM-type-like_dom_sf"/>
</dbReference>
<reference evidence="3" key="2">
    <citation type="journal article" date="2019" name="Genome Biol. Evol.">
        <title>Day and night: Metabolic profiles and evolutionary relationships of six axenic non-marine cyanobacteria.</title>
        <authorList>
            <person name="Will S.E."/>
            <person name="Henke P."/>
            <person name="Boedeker C."/>
            <person name="Huang S."/>
            <person name="Brinkmann H."/>
            <person name="Rohde M."/>
            <person name="Jarek M."/>
            <person name="Friedl T."/>
            <person name="Seufert S."/>
            <person name="Schumacher M."/>
            <person name="Overmann J."/>
            <person name="Neumann-Schaal M."/>
            <person name="Petersen J."/>
        </authorList>
    </citation>
    <scope>NUCLEOTIDE SEQUENCE [LARGE SCALE GENOMIC DNA]</scope>
    <source>
        <strain evidence="3">PCC 7102</strain>
    </source>
</reference>
<dbReference type="SUPFAM" id="SSF81606">
    <property type="entry name" value="PP2C-like"/>
    <property type="match status" value="1"/>
</dbReference>
<accession>A0A3S5K3F2</accession>
<dbReference type="Pfam" id="PF13672">
    <property type="entry name" value="PP2C_2"/>
    <property type="match status" value="1"/>
</dbReference>
<keyword evidence="1" id="KW-1133">Transmembrane helix</keyword>
<dbReference type="AlphaFoldDB" id="A0A3S5K3F2"/>
<dbReference type="Gene3D" id="3.60.40.10">
    <property type="entry name" value="PPM-type phosphatase domain"/>
    <property type="match status" value="1"/>
</dbReference>
<feature type="domain" description="PPM-type phosphatase" evidence="2">
    <location>
        <begin position="12"/>
        <end position="239"/>
    </location>
</feature>
<proteinExistence type="predicted"/>
<dbReference type="OrthoDB" id="9805674at2"/>
<dbReference type="EMBL" id="RSCL01000005">
    <property type="protein sequence ID" value="RUT07143.1"/>
    <property type="molecule type" value="Genomic_DNA"/>
</dbReference>
<keyword evidence="4" id="KW-1185">Reference proteome</keyword>
<protein>
    <recommendedName>
        <fullName evidence="2">PPM-type phosphatase domain-containing protein</fullName>
    </recommendedName>
</protein>
<reference evidence="3" key="1">
    <citation type="submission" date="2018-12" db="EMBL/GenBank/DDBJ databases">
        <authorList>
            <person name="Will S."/>
            <person name="Neumann-Schaal M."/>
            <person name="Henke P."/>
        </authorList>
    </citation>
    <scope>NUCLEOTIDE SEQUENCE</scope>
    <source>
        <strain evidence="3">PCC 7102</strain>
    </source>
</reference>
<feature type="transmembrane region" description="Helical" evidence="1">
    <location>
        <begin position="305"/>
        <end position="326"/>
    </location>
</feature>
<dbReference type="RefSeq" id="WP_127080983.1">
    <property type="nucleotide sequence ID" value="NZ_RSCL01000005.1"/>
</dbReference>
<dbReference type="Proteomes" id="UP000271624">
    <property type="component" value="Unassembled WGS sequence"/>
</dbReference>
<name>A0A3S5K3F2_9CYAN</name>
<evidence type="ECO:0000313" key="4">
    <source>
        <dbReference type="Proteomes" id="UP000271624"/>
    </source>
</evidence>
<dbReference type="InterPro" id="IPR001932">
    <property type="entry name" value="PPM-type_phosphatase-like_dom"/>
</dbReference>
<keyword evidence="1" id="KW-0812">Transmembrane</keyword>
<evidence type="ECO:0000259" key="2">
    <source>
        <dbReference type="Pfam" id="PF13672"/>
    </source>
</evidence>
<evidence type="ECO:0000313" key="3">
    <source>
        <dbReference type="EMBL" id="RUT07143.1"/>
    </source>
</evidence>